<evidence type="ECO:0000256" key="2">
    <source>
        <dbReference type="ARBA" id="ARBA00022525"/>
    </source>
</evidence>
<dbReference type="Gene3D" id="2.60.40.1220">
    <property type="match status" value="1"/>
</dbReference>
<dbReference type="Gene3D" id="2.150.10.10">
    <property type="entry name" value="Serralysin-like metalloprotease, C-terminal"/>
    <property type="match status" value="5"/>
</dbReference>
<keyword evidence="7" id="KW-1185">Reference proteome</keyword>
<evidence type="ECO:0000313" key="6">
    <source>
        <dbReference type="EMBL" id="RDJ28059.1"/>
    </source>
</evidence>
<dbReference type="EMBL" id="QQTP01000002">
    <property type="protein sequence ID" value="RDJ28059.1"/>
    <property type="molecule type" value="Genomic_DNA"/>
</dbReference>
<comment type="subcellular location">
    <subcellularLocation>
        <location evidence="1">Secreted</location>
    </subcellularLocation>
</comment>
<evidence type="ECO:0000256" key="4">
    <source>
        <dbReference type="SAM" id="MobiDB-lite"/>
    </source>
</evidence>
<keyword evidence="2" id="KW-0964">Secreted</keyword>
<organism evidence="6 7">
    <name type="scientific">Bosea caraganae</name>
    <dbReference type="NCBI Taxonomy" id="2763117"/>
    <lineage>
        <taxon>Bacteria</taxon>
        <taxon>Pseudomonadati</taxon>
        <taxon>Pseudomonadota</taxon>
        <taxon>Alphaproteobacteria</taxon>
        <taxon>Hyphomicrobiales</taxon>
        <taxon>Boseaceae</taxon>
        <taxon>Bosea</taxon>
    </lineage>
</organism>
<feature type="region of interest" description="Disordered" evidence="4">
    <location>
        <begin position="1110"/>
        <end position="1133"/>
    </location>
</feature>
<dbReference type="PANTHER" id="PTHR38340:SF1">
    <property type="entry name" value="S-LAYER PROTEIN"/>
    <property type="match status" value="1"/>
</dbReference>
<dbReference type="RefSeq" id="WP_114828184.1">
    <property type="nucleotide sequence ID" value="NZ_QQTO01000037.1"/>
</dbReference>
<dbReference type="PRINTS" id="PR00313">
    <property type="entry name" value="CABNDNGRPT"/>
</dbReference>
<protein>
    <recommendedName>
        <fullName evidence="5">SbsA Ig-like domain-containing protein</fullName>
    </recommendedName>
</protein>
<proteinExistence type="predicted"/>
<comment type="caution">
    <text evidence="6">The sequence shown here is derived from an EMBL/GenBank/DDBJ whole genome shotgun (WGS) entry which is preliminary data.</text>
</comment>
<feature type="region of interest" description="Disordered" evidence="4">
    <location>
        <begin position="1385"/>
        <end position="1409"/>
    </location>
</feature>
<evidence type="ECO:0000259" key="5">
    <source>
        <dbReference type="Pfam" id="PF13205"/>
    </source>
</evidence>
<dbReference type="SUPFAM" id="SSF51120">
    <property type="entry name" value="beta-Roll"/>
    <property type="match status" value="4"/>
</dbReference>
<evidence type="ECO:0000256" key="1">
    <source>
        <dbReference type="ARBA" id="ARBA00004613"/>
    </source>
</evidence>
<feature type="compositionally biased region" description="Low complexity" evidence="4">
    <location>
        <begin position="403"/>
        <end position="414"/>
    </location>
</feature>
<dbReference type="SUPFAM" id="SSF53649">
    <property type="entry name" value="Alkaline phosphatase-like"/>
    <property type="match status" value="1"/>
</dbReference>
<gene>
    <name evidence="6" type="ORF">DWE98_05530</name>
</gene>
<feature type="region of interest" description="Disordered" evidence="4">
    <location>
        <begin position="403"/>
        <end position="428"/>
    </location>
</feature>
<dbReference type="InterPro" id="IPR032812">
    <property type="entry name" value="SbsA_Ig"/>
</dbReference>
<dbReference type="InterPro" id="IPR001343">
    <property type="entry name" value="Hemolysn_Ca-bd"/>
</dbReference>
<name>A0A370LA13_9HYPH</name>
<dbReference type="Pfam" id="PF13205">
    <property type="entry name" value="Big_5"/>
    <property type="match status" value="2"/>
</dbReference>
<dbReference type="InterPro" id="IPR017850">
    <property type="entry name" value="Alkaline_phosphatase_core_sf"/>
</dbReference>
<feature type="domain" description="SbsA Ig-like" evidence="5">
    <location>
        <begin position="632"/>
        <end position="744"/>
    </location>
</feature>
<accession>A0A370LA13</accession>
<dbReference type="InterPro" id="IPR011049">
    <property type="entry name" value="Serralysin-like_metalloprot_C"/>
</dbReference>
<sequence length="1495" mass="152683">MTKHVVFVGLDGTQYSELLQLGANGLTNLDHVEGYAGGVSGTATQQPTVSGPGWSTLLTGVWANEHGITGNSNSPVNPAVQSLFERIDGAVPDAKIASIVHWGDINTGHFGDETGLRDGTSIVDYEAHGISDAAVIQQGVALIKNEAPVLTFLHLDDPDGVGHSVGFGDAYDRELRTAADQVNDIMIAVAERQAANPDEEWMVIVSTDHGRDAAGFGHGGQSAGERQIFIASNVEISSNGAAPQTSVAATILDFLDIDATGVQGPSLLDEDATDTRAPYLLEARGDDLQNVPVDAPLTLILSERVQKGEGAITIHRASDGAVIETIDVGSDQVSISAGVVTVHLSAPLAIATEYYVNVDAGAFVDFAVGGAEAVRLFSENFEELADDLQGYVSATEKKDADTTDWTATAPDGWTINNGTTPKGSMSGGTTAGGPQEFYGWTFHDKNAWIDTAYNQNRAQFTKGQGVVAVADPDEYDDISASSGGGSSGILANGGYKTLLTTSAINVAGLVDNKATLTFDSSWRQETYQEARVVVTFDNGQTVELMHWNSGRAGAGGVFKADATNETVTLTINIPEGATTATIGFDMVNAGNNWWWAIDNIAVDALRPSGSDGNAFAGIDDATTWNFTTSSDTPLPQIVSVTPADDAGNVAPDAPLVITFDEAVRAGEGSIVIHRADGSVAETIDVGSERVSIAGAVVTVHPGAELAYSAGYYVSIAAGAFVDFDSAQGNAFAGIDDAAAWNFTTEADKDAPEVAGLAPADDAGTVAPGAPLVVTFDEAVRKGAGAIVLHRADGSIVETIDVASDAVSIDGKTVTVQPGANLAQGDYYVTVTAGAFEDLALTTEKTLFSENFEELTPLLHSYSSPTETVDADPTDWTATLPEGWTHVNGTPAGGPQEFFGWTFHDKEAWTATAGDQGRSEFTKGHGVVAVADGDEYDDGRGIGPNLYKTLLRTSDFGVAGLQDNKATLSFDSSWLPEAPQEVRLVVTFDNGATAELLHWNSTSGSPFYKGPATNETVTLTIDIPQGATKANIAFDMMQSGNNWWWALDNILVKGTTPEPHGNAFAGITDPAAWNFAVEDQGPVGTDGDDVLTGTVGADEILAGLGDDAVSAGAGNDSVDGGEGDDTLAGEDGDDVLKGGVGDDALIGGAGDDILIGGANDDALDGGDGNDTADYSSDTAGIVVDLASGEAEGDDIGADTLDNIETVIGGAGSDLVTGDDLANRLDGGAGNDTLKGGAGDDLILAGAGDDVIDGGAGFDTLDLSAATGPVSVDFIRGLVSGAGIGTESFSNVEKLLFGAGHDSVSGGNGDDAFDGGAGNDALKGGAGDDALWGGAGDDGLDGGSGDDAVNGGLGNDTIKAGSGNDLIEAGEGNDAIDAGSGNDIVLAGAGNDEVDGGSGDDRIEGGAGSDGLTGGSGHDAFVFAAGFGQDMIADFKTTGSSSDVLEFSVALFADLDAAMDAADQVGSDIVFTIDADTALTLKNVQLASLQADDLRFV</sequence>
<dbReference type="Pfam" id="PF00353">
    <property type="entry name" value="HemolysinCabind"/>
    <property type="match status" value="6"/>
</dbReference>
<dbReference type="GO" id="GO:0005576">
    <property type="term" value="C:extracellular region"/>
    <property type="evidence" value="ECO:0007669"/>
    <property type="project" value="UniProtKB-SubCell"/>
</dbReference>
<dbReference type="InterPro" id="IPR050557">
    <property type="entry name" value="RTX_toxin/Mannuronan_C5-epim"/>
</dbReference>
<dbReference type="InterPro" id="IPR002591">
    <property type="entry name" value="Phosphodiest/P_Trfase"/>
</dbReference>
<dbReference type="Proteomes" id="UP000255207">
    <property type="component" value="Unassembled WGS sequence"/>
</dbReference>
<evidence type="ECO:0000256" key="3">
    <source>
        <dbReference type="ARBA" id="ARBA00022729"/>
    </source>
</evidence>
<reference evidence="7" key="1">
    <citation type="submission" date="2018-07" db="EMBL/GenBank/DDBJ databases">
        <authorList>
            <person name="Safronova V.I."/>
            <person name="Chirak E.R."/>
            <person name="Sazanova A.L."/>
        </authorList>
    </citation>
    <scope>NUCLEOTIDE SEQUENCE [LARGE SCALE GENOMIC DNA]</scope>
    <source>
        <strain evidence="7">RCAM04685</strain>
    </source>
</reference>
<dbReference type="InterPro" id="IPR018511">
    <property type="entry name" value="Hemolysin-typ_Ca-bd_CS"/>
</dbReference>
<dbReference type="OrthoDB" id="8160693at2"/>
<feature type="compositionally biased region" description="Acidic residues" evidence="4">
    <location>
        <begin position="1118"/>
        <end position="1132"/>
    </location>
</feature>
<evidence type="ECO:0000313" key="7">
    <source>
        <dbReference type="Proteomes" id="UP000255207"/>
    </source>
</evidence>
<feature type="domain" description="SbsA Ig-like" evidence="5">
    <location>
        <begin position="747"/>
        <end position="840"/>
    </location>
</feature>
<dbReference type="Gene3D" id="3.40.720.10">
    <property type="entry name" value="Alkaline Phosphatase, subunit A"/>
    <property type="match status" value="2"/>
</dbReference>
<dbReference type="InterPro" id="IPR014755">
    <property type="entry name" value="Cu-Rt/internalin_Ig-like"/>
</dbReference>
<dbReference type="GO" id="GO:0005509">
    <property type="term" value="F:calcium ion binding"/>
    <property type="evidence" value="ECO:0007669"/>
    <property type="project" value="InterPro"/>
</dbReference>
<dbReference type="PROSITE" id="PS00330">
    <property type="entry name" value="HEMOLYSIN_CALCIUM"/>
    <property type="match status" value="5"/>
</dbReference>
<dbReference type="PANTHER" id="PTHR38340">
    <property type="entry name" value="S-LAYER PROTEIN"/>
    <property type="match status" value="1"/>
</dbReference>
<dbReference type="Pfam" id="PF01663">
    <property type="entry name" value="Phosphodiest"/>
    <property type="match status" value="1"/>
</dbReference>
<keyword evidence="3" id="KW-0732">Signal</keyword>